<keyword evidence="2" id="KW-0862">Zinc</keyword>
<evidence type="ECO:0000259" key="6">
    <source>
        <dbReference type="PROSITE" id="PS51194"/>
    </source>
</evidence>
<protein>
    <submittedName>
        <fullName evidence="7">Superfamily II DNA or RNA helicase</fullName>
    </submittedName>
</protein>
<dbReference type="CDD" id="cd18793">
    <property type="entry name" value="SF2_C_SNF"/>
    <property type="match status" value="1"/>
</dbReference>
<evidence type="ECO:0000259" key="5">
    <source>
        <dbReference type="PROSITE" id="PS51192"/>
    </source>
</evidence>
<keyword evidence="7" id="KW-0067">ATP-binding</keyword>
<dbReference type="PROSITE" id="PS51194">
    <property type="entry name" value="HELICASE_CTER"/>
    <property type="match status" value="1"/>
</dbReference>
<reference evidence="7 8" key="1">
    <citation type="submission" date="2020-02" db="EMBL/GenBank/DDBJ databases">
        <title>Sequencing the genomes of 1000 actinobacteria strains.</title>
        <authorList>
            <person name="Klenk H.-P."/>
        </authorList>
    </citation>
    <scope>NUCLEOTIDE SEQUENCE [LARGE SCALE GENOMIC DNA]</scope>
    <source>
        <strain evidence="7 8">DSM 27960</strain>
    </source>
</reference>
<dbReference type="InterPro" id="IPR014001">
    <property type="entry name" value="Helicase_ATP-bd"/>
</dbReference>
<dbReference type="InterPro" id="IPR027417">
    <property type="entry name" value="P-loop_NTPase"/>
</dbReference>
<keyword evidence="7" id="KW-0347">Helicase</keyword>
<evidence type="ECO:0000259" key="4">
    <source>
        <dbReference type="PROSITE" id="PS50966"/>
    </source>
</evidence>
<dbReference type="RefSeq" id="WP_167151340.1">
    <property type="nucleotide sequence ID" value="NZ_JAAMOX010000002.1"/>
</dbReference>
<keyword evidence="7" id="KW-0547">Nucleotide-binding</keyword>
<dbReference type="PROSITE" id="PS51192">
    <property type="entry name" value="HELICASE_ATP_BIND_1"/>
    <property type="match status" value="1"/>
</dbReference>
<dbReference type="InterPro" id="IPR038718">
    <property type="entry name" value="SNF2-like_sf"/>
</dbReference>
<gene>
    <name evidence="7" type="ORF">FHX76_002684</name>
</gene>
<dbReference type="AlphaFoldDB" id="A0A7X5TUU2"/>
<keyword evidence="2" id="KW-0863">Zinc-finger</keyword>
<keyword evidence="1" id="KW-0378">Hydrolase</keyword>
<dbReference type="EMBL" id="JAAMOX010000002">
    <property type="protein sequence ID" value="NIH54788.1"/>
    <property type="molecule type" value="Genomic_DNA"/>
</dbReference>
<proteinExistence type="predicted"/>
<organism evidence="7 8">
    <name type="scientific">Lysinibacter cavernae</name>
    <dbReference type="NCBI Taxonomy" id="1640652"/>
    <lineage>
        <taxon>Bacteria</taxon>
        <taxon>Bacillati</taxon>
        <taxon>Actinomycetota</taxon>
        <taxon>Actinomycetes</taxon>
        <taxon>Micrococcales</taxon>
        <taxon>Microbacteriaceae</taxon>
        <taxon>Lysinibacter</taxon>
    </lineage>
</organism>
<evidence type="ECO:0000313" key="7">
    <source>
        <dbReference type="EMBL" id="NIH54788.1"/>
    </source>
</evidence>
<dbReference type="CDD" id="cd18012">
    <property type="entry name" value="DEXQc_arch_SWI2_SNF2"/>
    <property type="match status" value="1"/>
</dbReference>
<dbReference type="SMART" id="SM00487">
    <property type="entry name" value="DEXDc"/>
    <property type="match status" value="1"/>
</dbReference>
<dbReference type="GO" id="GO:0016787">
    <property type="term" value="F:hydrolase activity"/>
    <property type="evidence" value="ECO:0007669"/>
    <property type="project" value="UniProtKB-KW"/>
</dbReference>
<feature type="domain" description="Helicase C-terminal" evidence="6">
    <location>
        <begin position="1013"/>
        <end position="1174"/>
    </location>
</feature>
<accession>A0A7X5TUU2</accession>
<dbReference type="SUPFAM" id="SSF52540">
    <property type="entry name" value="P-loop containing nucleoside triphosphate hydrolases"/>
    <property type="match status" value="2"/>
</dbReference>
<keyword evidence="8" id="KW-1185">Reference proteome</keyword>
<dbReference type="InterPro" id="IPR000330">
    <property type="entry name" value="SNF2_N"/>
</dbReference>
<feature type="domain" description="SWIM-type" evidence="4">
    <location>
        <begin position="58"/>
        <end position="92"/>
    </location>
</feature>
<dbReference type="GO" id="GO:0008270">
    <property type="term" value="F:zinc ion binding"/>
    <property type="evidence" value="ECO:0007669"/>
    <property type="project" value="UniProtKB-KW"/>
</dbReference>
<sequence length="1174" mass="128578">MFSEADALSLVGEEILGSGRRYFEAGKVGPLTVSSGGNTVNAMVSGTRPRPYATVVTFPVTDSGWDRPLMTMCSCPVAGNCKHGAAVLFALLNRPEHQETEAPPSSWLHETDHGLSGFFPTEISAAPAIDRIPPWERMLSRIAATTHDHPATAELALQFELLDPKKHRVSRARARAGKSSNARFRLGIRPVMRAESGNWVRTGVTWSKLKTPEIREQVDAAQLDWFRTIDSLANATDPESYYYTDASWIMLDTFDSPLLWTLLEQAQALGIPLLNTKKTAPPVGIEYEGASIAVNTVAGPRGLNLRPRVSLGGADLDATNVGYLGSPAHGLFTWHGDGDALKTYRVTLARLDEPLSEPVKALLTQAKPVNIPNRDAAKFTDEHLPLLQRAVRVVSTDQSIHITERAKPRLVLGLQSVDTASADTISAADALELSWRWEYVDAHGSTADASAAPGANGTSQPVTAVHTRDPKAERAIIAGLRIPYPRYPSLIEAANKTAGDSAAAGESITVGGSGAASGPAPSGFAPVSMADGSPATLHASAQLTGMQMVTFLVDEVPRLEALGGIRIERDPAIPEFRESVNPAEVTLSINERDDSRDWFDLVAAVSVDGEQVPFEWLFVALANDEKYLVLPSGTFCSLTDERFQRLRALIEEARKLGEIHGDTVSISRFQAGLWGEFEELGIITKQVDAWQQLVSGLANHSSIQQQPTAEGFTAKLRPYQQEGYDWLTFLYENGLGGVLADDMGLGKTIQTLALITGQQNATPDPFLVVAPTSVVANWASEAAKFAPRLKVVALEGTVARNKTDLADLIGDADIVLTSYALFRIDFDRYEELQWAGLILDEAQFAKNHQSSTYRAARLLSAPFKLAITGTPMENNLMELWSMFSITAPGLFGSPAHFTDYYQKPIEKEGNGERLDQLKRRIRPLMLRRTKELVATELPPKQEQVLTLNLNPSQRAIYDTYLQRERQKVLGLMDDLDGNRFQIFRSLTLLRQAALDVSLVDAEHTGVASTKIDALADMLQEIVAEGHRTLIFSQFTSFLGSVRDRLDAEGIRYEYLDGATTKRANVIRNFREGDAPVFLISLKSGGFGLNLTEADYCILLDPWWNPAAEAQAVDRTHRIGQTRQVMVYRFVAKNTIEEKVMALKAGKDKLFESVMGDGDMTSTKLTADDIRGLLE</sequence>
<evidence type="ECO:0000256" key="1">
    <source>
        <dbReference type="ARBA" id="ARBA00022801"/>
    </source>
</evidence>
<dbReference type="PROSITE" id="PS50966">
    <property type="entry name" value="ZF_SWIM"/>
    <property type="match status" value="1"/>
</dbReference>
<dbReference type="Pfam" id="PF00271">
    <property type="entry name" value="Helicase_C"/>
    <property type="match status" value="1"/>
</dbReference>
<keyword evidence="2" id="KW-0479">Metal-binding</keyword>
<dbReference type="InterPro" id="IPR007527">
    <property type="entry name" value="Znf_SWIM"/>
</dbReference>
<dbReference type="InterPro" id="IPR049730">
    <property type="entry name" value="SNF2/RAD54-like_C"/>
</dbReference>
<evidence type="ECO:0000256" key="2">
    <source>
        <dbReference type="PROSITE-ProRule" id="PRU00325"/>
    </source>
</evidence>
<feature type="region of interest" description="Disordered" evidence="3">
    <location>
        <begin position="447"/>
        <end position="467"/>
    </location>
</feature>
<dbReference type="SMART" id="SM00490">
    <property type="entry name" value="HELICc"/>
    <property type="match status" value="1"/>
</dbReference>
<evidence type="ECO:0000313" key="8">
    <source>
        <dbReference type="Proteomes" id="UP000541033"/>
    </source>
</evidence>
<dbReference type="Proteomes" id="UP000541033">
    <property type="component" value="Unassembled WGS sequence"/>
</dbReference>
<comment type="caution">
    <text evidence="7">The sequence shown here is derived from an EMBL/GenBank/DDBJ whole genome shotgun (WGS) entry which is preliminary data.</text>
</comment>
<dbReference type="PANTHER" id="PTHR10799">
    <property type="entry name" value="SNF2/RAD54 HELICASE FAMILY"/>
    <property type="match status" value="1"/>
</dbReference>
<dbReference type="Gene3D" id="3.40.50.300">
    <property type="entry name" value="P-loop containing nucleotide triphosphate hydrolases"/>
    <property type="match status" value="1"/>
</dbReference>
<dbReference type="GO" id="GO:0005524">
    <property type="term" value="F:ATP binding"/>
    <property type="evidence" value="ECO:0007669"/>
    <property type="project" value="InterPro"/>
</dbReference>
<dbReference type="GO" id="GO:0004386">
    <property type="term" value="F:helicase activity"/>
    <property type="evidence" value="ECO:0007669"/>
    <property type="project" value="UniProtKB-KW"/>
</dbReference>
<dbReference type="Pfam" id="PF00176">
    <property type="entry name" value="SNF2-rel_dom"/>
    <property type="match status" value="1"/>
</dbReference>
<dbReference type="Gene3D" id="3.40.50.10810">
    <property type="entry name" value="Tandem AAA-ATPase domain"/>
    <property type="match status" value="1"/>
</dbReference>
<dbReference type="InterPro" id="IPR001650">
    <property type="entry name" value="Helicase_C-like"/>
</dbReference>
<name>A0A7X5TUU2_9MICO</name>
<feature type="domain" description="Helicase ATP-binding" evidence="5">
    <location>
        <begin position="728"/>
        <end position="889"/>
    </location>
</feature>
<evidence type="ECO:0000256" key="3">
    <source>
        <dbReference type="SAM" id="MobiDB-lite"/>
    </source>
</evidence>